<reference evidence="1 2" key="1">
    <citation type="submission" date="2021-11" db="EMBL/GenBank/DDBJ databases">
        <authorList>
            <person name="Liang Q."/>
            <person name="Mou H."/>
            <person name="Liu Z."/>
        </authorList>
    </citation>
    <scope>NUCLEOTIDE SEQUENCE [LARGE SCALE GENOMIC DNA]</scope>
    <source>
        <strain evidence="1 2">CHU3</strain>
    </source>
</reference>
<organism evidence="1 2">
    <name type="scientific">Roseateles oligotrophus</name>
    <dbReference type="NCBI Taxonomy" id="1769250"/>
    <lineage>
        <taxon>Bacteria</taxon>
        <taxon>Pseudomonadati</taxon>
        <taxon>Pseudomonadota</taxon>
        <taxon>Betaproteobacteria</taxon>
        <taxon>Burkholderiales</taxon>
        <taxon>Sphaerotilaceae</taxon>
        <taxon>Roseateles</taxon>
    </lineage>
</organism>
<dbReference type="RefSeq" id="WP_263573988.1">
    <property type="nucleotide sequence ID" value="NZ_JAJIRN010000028.1"/>
</dbReference>
<comment type="caution">
    <text evidence="1">The sequence shown here is derived from an EMBL/GenBank/DDBJ whole genome shotgun (WGS) entry which is preliminary data.</text>
</comment>
<proteinExistence type="predicted"/>
<dbReference type="Proteomes" id="UP001209701">
    <property type="component" value="Unassembled WGS sequence"/>
</dbReference>
<dbReference type="EMBL" id="JAJIRN010000028">
    <property type="protein sequence ID" value="MCV2371409.1"/>
    <property type="molecule type" value="Genomic_DNA"/>
</dbReference>
<sequence>MWSRLEGTEVAVAASIPELNRCRARRAKATGCFFAVRLAANRGREKAIVSFIGKI</sequence>
<evidence type="ECO:0000313" key="1">
    <source>
        <dbReference type="EMBL" id="MCV2371409.1"/>
    </source>
</evidence>
<accession>A0ABT2YMV7</accession>
<gene>
    <name evidence="1" type="ORF">LNV07_25260</name>
</gene>
<protein>
    <submittedName>
        <fullName evidence="1">Uncharacterized protein</fullName>
    </submittedName>
</protein>
<name>A0ABT2YMV7_9BURK</name>
<evidence type="ECO:0000313" key="2">
    <source>
        <dbReference type="Proteomes" id="UP001209701"/>
    </source>
</evidence>
<keyword evidence="2" id="KW-1185">Reference proteome</keyword>